<comment type="subcellular location">
    <subcellularLocation>
        <location evidence="1">Membrane</location>
        <topology evidence="1">Single-pass membrane protein</topology>
    </subcellularLocation>
</comment>
<gene>
    <name evidence="9" type="ORF">GIY56_16195</name>
</gene>
<evidence type="ECO:0000256" key="4">
    <source>
        <dbReference type="ARBA" id="ARBA00022989"/>
    </source>
</evidence>
<feature type="coiled-coil region" evidence="6">
    <location>
        <begin position="127"/>
        <end position="213"/>
    </location>
</feature>
<evidence type="ECO:0000256" key="6">
    <source>
        <dbReference type="SAM" id="Coils"/>
    </source>
</evidence>
<dbReference type="AlphaFoldDB" id="A0A6L6HU98"/>
<dbReference type="GO" id="GO:0016020">
    <property type="term" value="C:membrane"/>
    <property type="evidence" value="ECO:0007669"/>
    <property type="project" value="UniProtKB-SubCell"/>
</dbReference>
<dbReference type="Pfam" id="PF03743">
    <property type="entry name" value="TrbI"/>
    <property type="match status" value="1"/>
</dbReference>
<feature type="region of interest" description="Disordered" evidence="7">
    <location>
        <begin position="273"/>
        <end position="298"/>
    </location>
</feature>
<dbReference type="InterPro" id="IPR005498">
    <property type="entry name" value="T4SS_VirB10/TraB/TrbI"/>
</dbReference>
<sequence length="490" mass="52388">MSEQNQTEQQNNQQAEQQAEQQADQDTAPKGTPDLEDDTARLAAEVQEARANNRRGTVGGGKGRLLAGTALGGACAVFIAVMFWPQPDSLAQATLPTGQPAAFQANEEPFPRMPLPQRREPEPPQPDPAMLAQIEELKAEVERLRQQPQEEEIIVEEDAPPVGTDPQIDSLLTQLNQLHDTMNSMQTENAKMIAERDRQLAQLQAQLDAARITGGNPDLGMMNGEVDRRREAEELYRARAASPMIAFGGGASGGGVAGAPGAAGAMDTAAAYPGMEERDPNGRNQSQNERFARQQAARAPMERAKVIANPANTVLQGTMIQAVLETAINTDLPGAIRALVSEDVHSYDGSRILIPRGSRVIGAYNDNTDLGQRRAMIVWNRLILPDNQTVEIGAYGGDAIGRSGVGGVVNTHFGARFGSAALISLIGLAPAIAVADDDDDSTSDVAEAMSQNMMEATSSALDGYLNRQPTIAIKQGSLVTIMVDRDLEIL</sequence>
<keyword evidence="10" id="KW-1185">Reference proteome</keyword>
<protein>
    <submittedName>
        <fullName evidence="9">Conjugal transfer protein</fullName>
    </submittedName>
</protein>
<dbReference type="CDD" id="cd16429">
    <property type="entry name" value="VirB10"/>
    <property type="match status" value="1"/>
</dbReference>
<feature type="compositionally biased region" description="Low complexity" evidence="7">
    <location>
        <begin position="1"/>
        <end position="28"/>
    </location>
</feature>
<evidence type="ECO:0000256" key="3">
    <source>
        <dbReference type="ARBA" id="ARBA00022692"/>
    </source>
</evidence>
<evidence type="ECO:0000256" key="5">
    <source>
        <dbReference type="ARBA" id="ARBA00023136"/>
    </source>
</evidence>
<keyword evidence="6" id="KW-0175">Coiled coil</keyword>
<reference evidence="9 10" key="1">
    <citation type="submission" date="2019-11" db="EMBL/GenBank/DDBJ databases">
        <authorList>
            <person name="Lang L."/>
        </authorList>
    </citation>
    <scope>NUCLEOTIDE SEQUENCE [LARGE SCALE GENOMIC DNA]</scope>
    <source>
        <strain evidence="9 10">YIM 132242</strain>
    </source>
</reference>
<keyword evidence="3 8" id="KW-0812">Transmembrane</keyword>
<comment type="caution">
    <text evidence="9">The sequence shown here is derived from an EMBL/GenBank/DDBJ whole genome shotgun (WGS) entry which is preliminary data.</text>
</comment>
<evidence type="ECO:0000256" key="2">
    <source>
        <dbReference type="ARBA" id="ARBA00010265"/>
    </source>
</evidence>
<evidence type="ECO:0000256" key="7">
    <source>
        <dbReference type="SAM" id="MobiDB-lite"/>
    </source>
</evidence>
<dbReference type="RefSeq" id="WP_154765906.1">
    <property type="nucleotide sequence ID" value="NZ_WMBT01000017.1"/>
</dbReference>
<keyword evidence="4 8" id="KW-1133">Transmembrane helix</keyword>
<keyword evidence="5 8" id="KW-0472">Membrane</keyword>
<feature type="region of interest" description="Disordered" evidence="7">
    <location>
        <begin position="1"/>
        <end position="61"/>
    </location>
</feature>
<evidence type="ECO:0000313" key="10">
    <source>
        <dbReference type="Proteomes" id="UP000481417"/>
    </source>
</evidence>
<evidence type="ECO:0000256" key="8">
    <source>
        <dbReference type="SAM" id="Phobius"/>
    </source>
</evidence>
<dbReference type="InterPro" id="IPR042217">
    <property type="entry name" value="T4SS_VirB10/TrbI"/>
</dbReference>
<organism evidence="9 10">
    <name type="scientific">Paracoccus lichenicola</name>
    <dbReference type="NCBI Taxonomy" id="2665644"/>
    <lineage>
        <taxon>Bacteria</taxon>
        <taxon>Pseudomonadati</taxon>
        <taxon>Pseudomonadota</taxon>
        <taxon>Alphaproteobacteria</taxon>
        <taxon>Rhodobacterales</taxon>
        <taxon>Paracoccaceae</taxon>
        <taxon>Paracoccus</taxon>
    </lineage>
</organism>
<dbReference type="Proteomes" id="UP000481417">
    <property type="component" value="Unassembled WGS sequence"/>
</dbReference>
<dbReference type="EMBL" id="WMBT01000017">
    <property type="protein sequence ID" value="MTE01831.1"/>
    <property type="molecule type" value="Genomic_DNA"/>
</dbReference>
<evidence type="ECO:0000256" key="1">
    <source>
        <dbReference type="ARBA" id="ARBA00004167"/>
    </source>
</evidence>
<comment type="similarity">
    <text evidence="2">Belongs to the TrbI/VirB10 family.</text>
</comment>
<name>A0A6L6HU98_9RHOB</name>
<accession>A0A6L6HU98</accession>
<feature type="transmembrane region" description="Helical" evidence="8">
    <location>
        <begin position="65"/>
        <end position="84"/>
    </location>
</feature>
<dbReference type="Gene3D" id="2.40.128.260">
    <property type="entry name" value="Type IV secretion system, VirB10/TraB/TrbI"/>
    <property type="match status" value="1"/>
</dbReference>
<evidence type="ECO:0000313" key="9">
    <source>
        <dbReference type="EMBL" id="MTE01831.1"/>
    </source>
</evidence>
<proteinExistence type="inferred from homology"/>